<dbReference type="Gene3D" id="2.80.10.50">
    <property type="match status" value="1"/>
</dbReference>
<organism evidence="2 3">
    <name type="scientific">Solirubrobacter ginsenosidimutans</name>
    <dbReference type="NCBI Taxonomy" id="490573"/>
    <lineage>
        <taxon>Bacteria</taxon>
        <taxon>Bacillati</taxon>
        <taxon>Actinomycetota</taxon>
        <taxon>Thermoleophilia</taxon>
        <taxon>Solirubrobacterales</taxon>
        <taxon>Solirubrobacteraceae</taxon>
        <taxon>Solirubrobacter</taxon>
    </lineage>
</organism>
<proteinExistence type="predicted"/>
<evidence type="ECO:0000313" key="2">
    <source>
        <dbReference type="EMBL" id="MDA0159812.1"/>
    </source>
</evidence>
<name>A0A9X3S0A0_9ACTN</name>
<protein>
    <recommendedName>
        <fullName evidence="4">Ricin B lectin domain-containing protein</fullName>
    </recommendedName>
</protein>
<dbReference type="SUPFAM" id="SSF50370">
    <property type="entry name" value="Ricin B-like lectins"/>
    <property type="match status" value="1"/>
</dbReference>
<dbReference type="EMBL" id="JAPDOD010000003">
    <property type="protein sequence ID" value="MDA0159812.1"/>
    <property type="molecule type" value="Genomic_DNA"/>
</dbReference>
<keyword evidence="1" id="KW-0732">Signal</keyword>
<accession>A0A9X3S0A0</accession>
<dbReference type="Proteomes" id="UP001149140">
    <property type="component" value="Unassembled WGS sequence"/>
</dbReference>
<dbReference type="InterPro" id="IPR035992">
    <property type="entry name" value="Ricin_B-like_lectins"/>
</dbReference>
<dbReference type="PROSITE" id="PS50231">
    <property type="entry name" value="RICIN_B_LECTIN"/>
    <property type="match status" value="1"/>
</dbReference>
<gene>
    <name evidence="2" type="ORF">OM076_06030</name>
</gene>
<feature type="signal peptide" evidence="1">
    <location>
        <begin position="1"/>
        <end position="21"/>
    </location>
</feature>
<evidence type="ECO:0008006" key="4">
    <source>
        <dbReference type="Google" id="ProtNLM"/>
    </source>
</evidence>
<comment type="caution">
    <text evidence="2">The sequence shown here is derived from an EMBL/GenBank/DDBJ whole genome shotgun (WGS) entry which is preliminary data.</text>
</comment>
<evidence type="ECO:0000313" key="3">
    <source>
        <dbReference type="Proteomes" id="UP001149140"/>
    </source>
</evidence>
<feature type="chain" id="PRO_5040726827" description="Ricin B lectin domain-containing protein" evidence="1">
    <location>
        <begin position="22"/>
        <end position="162"/>
    </location>
</feature>
<sequence length="162" mass="17371">MLLGALLVLALALMTSARANAANVRVELVNKLTGEVLVPKAFGGIPKGSVGMSFSGPHLKSHTWEKEAFGNAAIYHLGSDTSKCLTGSTSSNLVTTEPCNHAQNQVWQQGLGSAAFRELRNIKTSRSLNAQDAKQNGTTFSKLADQQFFTGASRMLWQVHVL</sequence>
<reference evidence="2" key="1">
    <citation type="submission" date="2022-10" db="EMBL/GenBank/DDBJ databases">
        <title>The WGS of Solirubrobacter ginsenosidimutans DSM 21036.</title>
        <authorList>
            <person name="Jiang Z."/>
        </authorList>
    </citation>
    <scope>NUCLEOTIDE SEQUENCE</scope>
    <source>
        <strain evidence="2">DSM 21036</strain>
    </source>
</reference>
<dbReference type="AlphaFoldDB" id="A0A9X3S0A0"/>
<evidence type="ECO:0000256" key="1">
    <source>
        <dbReference type="SAM" id="SignalP"/>
    </source>
</evidence>
<keyword evidence="3" id="KW-1185">Reference proteome</keyword>